<reference evidence="3 4" key="1">
    <citation type="submission" date="2018-04" db="EMBL/GenBank/DDBJ databases">
        <authorList>
            <person name="Go L.Y."/>
            <person name="Mitchell J.A."/>
        </authorList>
    </citation>
    <scope>NUCLEOTIDE SEQUENCE [LARGE SCALE GENOMIC DNA]</scope>
    <source>
        <strain evidence="3">ULC066bin1</strain>
    </source>
</reference>
<evidence type="ECO:0000313" key="4">
    <source>
        <dbReference type="Proteomes" id="UP000249467"/>
    </source>
</evidence>
<accession>A0A2W4VWS6</accession>
<dbReference type="GO" id="GO:0046872">
    <property type="term" value="F:metal ion binding"/>
    <property type="evidence" value="ECO:0007669"/>
    <property type="project" value="InterPro"/>
</dbReference>
<comment type="caution">
    <text evidence="3">The sequence shown here is derived from an EMBL/GenBank/DDBJ whole genome shotgun (WGS) entry which is preliminary data.</text>
</comment>
<dbReference type="Gene3D" id="3.30.470.20">
    <property type="entry name" value="ATP-grasp fold, B domain"/>
    <property type="match status" value="1"/>
</dbReference>
<reference evidence="3 4" key="2">
    <citation type="submission" date="2018-06" db="EMBL/GenBank/DDBJ databases">
        <title>Metagenomic assembly of (sub)arctic Cyanobacteria and their associated microbiome from non-axenic cultures.</title>
        <authorList>
            <person name="Baurain D."/>
        </authorList>
    </citation>
    <scope>NUCLEOTIDE SEQUENCE [LARGE SCALE GENOMIC DNA]</scope>
    <source>
        <strain evidence="3">ULC066bin1</strain>
    </source>
</reference>
<dbReference type="Proteomes" id="UP000249467">
    <property type="component" value="Unassembled WGS sequence"/>
</dbReference>
<dbReference type="PANTHER" id="PTHR21621:SF0">
    <property type="entry name" value="BETA-CITRYLGLUTAMATE SYNTHASE B-RELATED"/>
    <property type="match status" value="1"/>
</dbReference>
<dbReference type="GO" id="GO:0005524">
    <property type="term" value="F:ATP binding"/>
    <property type="evidence" value="ECO:0007669"/>
    <property type="project" value="UniProtKB-UniRule"/>
</dbReference>
<proteinExistence type="predicted"/>
<dbReference type="PROSITE" id="PS50975">
    <property type="entry name" value="ATP_GRASP"/>
    <property type="match status" value="1"/>
</dbReference>
<dbReference type="GO" id="GO:0009432">
    <property type="term" value="P:SOS response"/>
    <property type="evidence" value="ECO:0007669"/>
    <property type="project" value="TreeGrafter"/>
</dbReference>
<organism evidence="3 4">
    <name type="scientific">Pseudanabaena frigida</name>
    <dbReference type="NCBI Taxonomy" id="945775"/>
    <lineage>
        <taxon>Bacteria</taxon>
        <taxon>Bacillati</taxon>
        <taxon>Cyanobacteriota</taxon>
        <taxon>Cyanophyceae</taxon>
        <taxon>Pseudanabaenales</taxon>
        <taxon>Pseudanabaenaceae</taxon>
        <taxon>Pseudanabaena</taxon>
    </lineage>
</organism>
<dbReference type="InterPro" id="IPR011761">
    <property type="entry name" value="ATP-grasp"/>
</dbReference>
<keyword evidence="1" id="KW-0547">Nucleotide-binding</keyword>
<feature type="domain" description="ATP-grasp" evidence="2">
    <location>
        <begin position="77"/>
        <end position="275"/>
    </location>
</feature>
<keyword evidence="3" id="KW-0436">Ligase</keyword>
<dbReference type="Gene3D" id="3.30.1490.20">
    <property type="entry name" value="ATP-grasp fold, A domain"/>
    <property type="match status" value="1"/>
</dbReference>
<evidence type="ECO:0000256" key="1">
    <source>
        <dbReference type="PROSITE-ProRule" id="PRU00409"/>
    </source>
</evidence>
<keyword evidence="1" id="KW-0067">ATP-binding</keyword>
<dbReference type="PANTHER" id="PTHR21621">
    <property type="entry name" value="RIBOSOMAL PROTEIN S6 MODIFICATION PROTEIN"/>
    <property type="match status" value="1"/>
</dbReference>
<protein>
    <submittedName>
        <fullName evidence="3">Alpha-L-glutamate ligase</fullName>
    </submittedName>
</protein>
<dbReference type="GO" id="GO:0018169">
    <property type="term" value="F:ribosomal S6-glutamic acid ligase activity"/>
    <property type="evidence" value="ECO:0007669"/>
    <property type="project" value="TreeGrafter"/>
</dbReference>
<dbReference type="GO" id="GO:0005737">
    <property type="term" value="C:cytoplasm"/>
    <property type="evidence" value="ECO:0007669"/>
    <property type="project" value="TreeGrafter"/>
</dbReference>
<gene>
    <name evidence="3" type="ORF">DCF19_19175</name>
</gene>
<dbReference type="InterPro" id="IPR013815">
    <property type="entry name" value="ATP_grasp_subdomain_1"/>
</dbReference>
<dbReference type="EMBL" id="QBML01000032">
    <property type="protein sequence ID" value="PZO37303.1"/>
    <property type="molecule type" value="Genomic_DNA"/>
</dbReference>
<sequence>MLTNIKMLLEACKKLSIACEILHPNQNLVKVIIGDREYYFTNYSTPLTPQSVAEIFKDKQYFYQVFQDVVKMPRTLSFISPYCDEKYKEYLQFSSIDEIIIEIEKNFELPIILKRNRGSGGSNVFRCHDPQQMRKALEHIFNINSKSYDYIALAQESINIVKEYRCVCLNGEQVIVYDKDFSQAEFTGNLSPLHWEGAIAKQVSDREVINAIAEFIKPIFQKMAIAYVGLDVALDDRENYWLIEANSHPNFDIFIRDNGEEEIVNLFQRILEYLKSQQ</sequence>
<name>A0A2W4VWS6_9CYAN</name>
<evidence type="ECO:0000259" key="2">
    <source>
        <dbReference type="PROSITE" id="PS50975"/>
    </source>
</evidence>
<dbReference type="InterPro" id="IPR013651">
    <property type="entry name" value="ATP-grasp_RimK-type"/>
</dbReference>
<dbReference type="SUPFAM" id="SSF56059">
    <property type="entry name" value="Glutathione synthetase ATP-binding domain-like"/>
    <property type="match status" value="1"/>
</dbReference>
<dbReference type="AlphaFoldDB" id="A0A2W4VWS6"/>
<evidence type="ECO:0000313" key="3">
    <source>
        <dbReference type="EMBL" id="PZO37303.1"/>
    </source>
</evidence>
<dbReference type="Pfam" id="PF08443">
    <property type="entry name" value="RimK"/>
    <property type="match status" value="1"/>
</dbReference>